<keyword evidence="1" id="KW-0472">Membrane</keyword>
<feature type="transmembrane region" description="Helical" evidence="1">
    <location>
        <begin position="234"/>
        <end position="252"/>
    </location>
</feature>
<evidence type="ECO:0000256" key="1">
    <source>
        <dbReference type="SAM" id="Phobius"/>
    </source>
</evidence>
<feature type="transmembrane region" description="Helical" evidence="1">
    <location>
        <begin position="12"/>
        <end position="34"/>
    </location>
</feature>
<dbReference type="EMBL" id="AESD01000010">
    <property type="protein sequence ID" value="EHJ15267.1"/>
    <property type="molecule type" value="Genomic_DNA"/>
</dbReference>
<dbReference type="GeneID" id="88764060"/>
<proteinExistence type="predicted"/>
<keyword evidence="1" id="KW-0812">Transmembrane</keyword>
<dbReference type="Proteomes" id="UP000003477">
    <property type="component" value="Unassembled WGS sequence"/>
</dbReference>
<dbReference type="AlphaFoldDB" id="G5IXR8"/>
<dbReference type="PATRIC" id="fig|423471.3.peg.73"/>
<sequence>MRTYSKKFWQESWFLLPLVCLLIALIGLTSFWGFGIGKPPVAVAIALDLSSSTYAQGGWLGNESTMTKEVQAVQAYLQENSKTGFLEKPNDVLIFGFANSVEPLTTGFQSDSQQVQTELIQSVQNTSLPIRIGGGTNLDNALQFGINSLENAPNNYCRELLLVSDGDAPVDINISNNAISRDITINGIILGESAPDLQRTVNATGGLLLNGSVDSLDLLFVDEFFTYFNSNLKWIVFWSGLAWIFLWWTLVLPLDRTLQHFKVNMNVSGRFSLFLALFWTAFTLSILLYIGLPFISKC</sequence>
<keyword evidence="1" id="KW-1133">Transmembrane helix</keyword>
<dbReference type="InterPro" id="IPR002035">
    <property type="entry name" value="VWF_A"/>
</dbReference>
<accession>G5IXR8</accession>
<evidence type="ECO:0000259" key="2">
    <source>
        <dbReference type="PROSITE" id="PS50234"/>
    </source>
</evidence>
<feature type="domain" description="VWFA" evidence="2">
    <location>
        <begin position="42"/>
        <end position="228"/>
    </location>
</feature>
<dbReference type="Pfam" id="PF13519">
    <property type="entry name" value="VWA_2"/>
    <property type="match status" value="1"/>
</dbReference>
<comment type="caution">
    <text evidence="3">The sequence shown here is derived from an EMBL/GenBank/DDBJ whole genome shotgun (WGS) entry which is preliminary data.</text>
</comment>
<evidence type="ECO:0000313" key="4">
    <source>
        <dbReference type="Proteomes" id="UP000003477"/>
    </source>
</evidence>
<evidence type="ECO:0000313" key="3">
    <source>
        <dbReference type="EMBL" id="EHJ15267.1"/>
    </source>
</evidence>
<feature type="transmembrane region" description="Helical" evidence="1">
    <location>
        <begin position="273"/>
        <end position="295"/>
    </location>
</feature>
<dbReference type="Gene3D" id="3.40.50.410">
    <property type="entry name" value="von Willebrand factor, type A domain"/>
    <property type="match status" value="1"/>
</dbReference>
<dbReference type="RefSeq" id="WP_007308764.1">
    <property type="nucleotide sequence ID" value="NZ_AESD01000010.1"/>
</dbReference>
<gene>
    <name evidence="3" type="ORF">CWATWH0003_0078</name>
</gene>
<organism evidence="3 4">
    <name type="scientific">Crocosphaera watsonii WH 0003</name>
    <dbReference type="NCBI Taxonomy" id="423471"/>
    <lineage>
        <taxon>Bacteria</taxon>
        <taxon>Bacillati</taxon>
        <taxon>Cyanobacteriota</taxon>
        <taxon>Cyanophyceae</taxon>
        <taxon>Oscillatoriophycideae</taxon>
        <taxon>Chroococcales</taxon>
        <taxon>Aphanothecaceae</taxon>
        <taxon>Crocosphaera</taxon>
    </lineage>
</organism>
<protein>
    <recommendedName>
        <fullName evidence="2">VWFA domain-containing protein</fullName>
    </recommendedName>
</protein>
<reference evidence="3 4" key="1">
    <citation type="journal article" date="2011" name="Front. Microbiol.">
        <title>Two Strains of Crocosphaera watsonii with Highly Conserved Genomes are Distinguished by Strain-Specific Features.</title>
        <authorList>
            <person name="Bench S.R."/>
            <person name="Ilikchyan I.N."/>
            <person name="Tripp H.J."/>
            <person name="Zehr J.P."/>
        </authorList>
    </citation>
    <scope>NUCLEOTIDE SEQUENCE [LARGE SCALE GENOMIC DNA]</scope>
    <source>
        <strain evidence="3 4">WH 0003</strain>
    </source>
</reference>
<dbReference type="PROSITE" id="PS50234">
    <property type="entry name" value="VWFA"/>
    <property type="match status" value="1"/>
</dbReference>
<dbReference type="InterPro" id="IPR036465">
    <property type="entry name" value="vWFA_dom_sf"/>
</dbReference>
<dbReference type="CDD" id="cd00198">
    <property type="entry name" value="vWFA"/>
    <property type="match status" value="1"/>
</dbReference>
<dbReference type="SUPFAM" id="SSF53300">
    <property type="entry name" value="vWA-like"/>
    <property type="match status" value="1"/>
</dbReference>
<name>G5IXR8_CROWT</name>